<evidence type="ECO:0000256" key="2">
    <source>
        <dbReference type="SAM" id="Phobius"/>
    </source>
</evidence>
<dbReference type="Proteomes" id="UP000009046">
    <property type="component" value="Unassembled WGS sequence"/>
</dbReference>
<feature type="compositionally biased region" description="Polar residues" evidence="1">
    <location>
        <begin position="42"/>
        <end position="65"/>
    </location>
</feature>
<feature type="region of interest" description="Disordered" evidence="1">
    <location>
        <begin position="28"/>
        <end position="76"/>
    </location>
</feature>
<dbReference type="InParanoid" id="E0VHH4"/>
<dbReference type="eggNOG" id="ENOG502RYWQ">
    <property type="taxonomic scope" value="Eukaryota"/>
</dbReference>
<dbReference type="EMBL" id="DS235170">
    <property type="protein sequence ID" value="EEB12830.1"/>
    <property type="molecule type" value="Genomic_DNA"/>
</dbReference>
<feature type="transmembrane region" description="Helical" evidence="2">
    <location>
        <begin position="86"/>
        <end position="107"/>
    </location>
</feature>
<keyword evidence="2" id="KW-0812">Transmembrane</keyword>
<feature type="transmembrane region" description="Helical" evidence="2">
    <location>
        <begin position="127"/>
        <end position="149"/>
    </location>
</feature>
<dbReference type="EMBL" id="AAZO01002423">
    <property type="status" value="NOT_ANNOTATED_CDS"/>
    <property type="molecule type" value="Genomic_DNA"/>
</dbReference>
<keyword evidence="2" id="KW-1133">Transmembrane helix</keyword>
<protein>
    <recommendedName>
        <fullName evidence="6">Transmembrane protein</fullName>
    </recommendedName>
</protein>
<dbReference type="GeneID" id="8237373"/>
<evidence type="ECO:0000313" key="5">
    <source>
        <dbReference type="Proteomes" id="UP000009046"/>
    </source>
</evidence>
<dbReference type="RefSeq" id="XP_002425568.1">
    <property type="nucleotide sequence ID" value="XM_002425523.1"/>
</dbReference>
<keyword evidence="5" id="KW-1185">Reference proteome</keyword>
<keyword evidence="2" id="KW-0472">Membrane</keyword>
<dbReference type="VEuPathDB" id="VectorBase:PHUM209880"/>
<reference evidence="3" key="1">
    <citation type="submission" date="2007-04" db="EMBL/GenBank/DDBJ databases">
        <title>Annotation of Pediculus humanus corporis strain USDA.</title>
        <authorList>
            <person name="Kirkness E."/>
            <person name="Hannick L."/>
            <person name="Hass B."/>
            <person name="Bruggner R."/>
            <person name="Lawson D."/>
            <person name="Bidwell S."/>
            <person name="Joardar V."/>
            <person name="Caler E."/>
            <person name="Walenz B."/>
            <person name="Inman J."/>
            <person name="Schobel S."/>
            <person name="Galinsky K."/>
            <person name="Amedeo P."/>
            <person name="Strausberg R."/>
        </authorList>
    </citation>
    <scope>NUCLEOTIDE SEQUENCE</scope>
    <source>
        <strain evidence="3">USDA</strain>
    </source>
</reference>
<dbReference type="KEGG" id="phu:Phum_PHUM209880"/>
<organism>
    <name type="scientific">Pediculus humanus subsp. corporis</name>
    <name type="common">Body louse</name>
    <dbReference type="NCBI Taxonomy" id="121224"/>
    <lineage>
        <taxon>Eukaryota</taxon>
        <taxon>Metazoa</taxon>
        <taxon>Ecdysozoa</taxon>
        <taxon>Arthropoda</taxon>
        <taxon>Hexapoda</taxon>
        <taxon>Insecta</taxon>
        <taxon>Pterygota</taxon>
        <taxon>Neoptera</taxon>
        <taxon>Paraneoptera</taxon>
        <taxon>Psocodea</taxon>
        <taxon>Troctomorpha</taxon>
        <taxon>Phthiraptera</taxon>
        <taxon>Anoplura</taxon>
        <taxon>Pediculidae</taxon>
        <taxon>Pediculus</taxon>
    </lineage>
</organism>
<dbReference type="OrthoDB" id="6360372at2759"/>
<dbReference type="EnsemblMetazoa" id="PHUM209880-RA">
    <property type="protein sequence ID" value="PHUM209880-PA"/>
    <property type="gene ID" value="PHUM209880"/>
</dbReference>
<reference evidence="4" key="3">
    <citation type="submission" date="2021-02" db="UniProtKB">
        <authorList>
            <consortium name="EnsemblMetazoa"/>
        </authorList>
    </citation>
    <scope>IDENTIFICATION</scope>
    <source>
        <strain evidence="4">USDA</strain>
    </source>
</reference>
<accession>E0VHH4</accession>
<evidence type="ECO:0008006" key="6">
    <source>
        <dbReference type="Google" id="ProtNLM"/>
    </source>
</evidence>
<name>E0VHH4_PEDHC</name>
<sequence length="306" mass="34542">MEENFLEKILKMHSMGLHSALAIKRQRKRRADMKKAKGRRYSIQSTESGLGGSQSSFASPRNSLDGTERSKKKTMKSKVTSFESNVGIGMLQIGVVFIVLGVFLLGSTLIPDDFDDWSWQNIFTKKAWWNELVITGAFALLLGTFLIVLDRFISKKEEEEINEYVQGQLTRSRSGHRLVRDVETGNLIPRRTKTLTAISDNLQQGEFDDVPAAVHSPKLKSPPPNGNQVFMNGETGMLSPQLEKILEEDISPLMDHDKLPNMNVTMDEYDIGTVNTSPASIFEAHETQELIKTPMSKYHQIRRTKI</sequence>
<evidence type="ECO:0000313" key="3">
    <source>
        <dbReference type="EMBL" id="EEB12830.1"/>
    </source>
</evidence>
<dbReference type="OMA" id="HKYLTKS"/>
<proteinExistence type="predicted"/>
<feature type="compositionally biased region" description="Basic residues" evidence="1">
    <location>
        <begin position="28"/>
        <end position="40"/>
    </location>
</feature>
<dbReference type="AlphaFoldDB" id="E0VHH4"/>
<evidence type="ECO:0000313" key="4">
    <source>
        <dbReference type="EnsemblMetazoa" id="PHUM209880-PA"/>
    </source>
</evidence>
<evidence type="ECO:0000256" key="1">
    <source>
        <dbReference type="SAM" id="MobiDB-lite"/>
    </source>
</evidence>
<reference evidence="3" key="2">
    <citation type="submission" date="2007-04" db="EMBL/GenBank/DDBJ databases">
        <title>The genome of the human body louse.</title>
        <authorList>
            <consortium name="The Human Body Louse Genome Consortium"/>
            <person name="Kirkness E."/>
            <person name="Walenz B."/>
            <person name="Hass B."/>
            <person name="Bruggner R."/>
            <person name="Strausberg R."/>
        </authorList>
    </citation>
    <scope>NUCLEOTIDE SEQUENCE</scope>
    <source>
        <strain evidence="3">USDA</strain>
    </source>
</reference>
<dbReference type="CTD" id="8237373"/>
<dbReference type="HOGENOM" id="CLU_061052_0_0_1"/>
<dbReference type="STRING" id="121224.E0VHH4"/>
<gene>
    <name evidence="4" type="primary">8237373</name>
    <name evidence="3" type="ORF">Phum_PHUM209880</name>
</gene>